<keyword evidence="3" id="KW-1003">Cell membrane</keyword>
<dbReference type="GO" id="GO:0005886">
    <property type="term" value="C:plasma membrane"/>
    <property type="evidence" value="ECO:0007669"/>
    <property type="project" value="UniProtKB-SubCell"/>
</dbReference>
<comment type="subcellular location">
    <subcellularLocation>
        <location evidence="1">Cell membrane</location>
        <topology evidence="1">Multi-pass membrane protein</topology>
    </subcellularLocation>
</comment>
<reference evidence="9" key="2">
    <citation type="submission" date="2020-09" db="EMBL/GenBank/DDBJ databases">
        <authorList>
            <person name="Sun Q."/>
            <person name="Ohkuma M."/>
        </authorList>
    </citation>
    <scope>NUCLEOTIDE SEQUENCE</scope>
    <source>
        <strain evidence="9">JCM 18487</strain>
    </source>
</reference>
<evidence type="ECO:0008006" key="11">
    <source>
        <dbReference type="Google" id="ProtNLM"/>
    </source>
</evidence>
<gene>
    <name evidence="9" type="ORF">GCM10010885_02360</name>
</gene>
<evidence type="ECO:0000256" key="1">
    <source>
        <dbReference type="ARBA" id="ARBA00004651"/>
    </source>
</evidence>
<evidence type="ECO:0000313" key="9">
    <source>
        <dbReference type="EMBL" id="GGI96244.1"/>
    </source>
</evidence>
<feature type="transmembrane region" description="Helical" evidence="8">
    <location>
        <begin position="135"/>
        <end position="152"/>
    </location>
</feature>
<dbReference type="EMBL" id="BMOY01000002">
    <property type="protein sequence ID" value="GGI96244.1"/>
    <property type="molecule type" value="Genomic_DNA"/>
</dbReference>
<protein>
    <recommendedName>
        <fullName evidence="11">Rod shape-determining protein MreD</fullName>
    </recommendedName>
</protein>
<evidence type="ECO:0000256" key="7">
    <source>
        <dbReference type="ARBA" id="ARBA00023136"/>
    </source>
</evidence>
<reference evidence="9" key="1">
    <citation type="journal article" date="2014" name="Int. J. Syst. Evol. Microbiol.">
        <title>Complete genome sequence of Corynebacterium casei LMG S-19264T (=DSM 44701T), isolated from a smear-ripened cheese.</title>
        <authorList>
            <consortium name="US DOE Joint Genome Institute (JGI-PGF)"/>
            <person name="Walter F."/>
            <person name="Albersmeier A."/>
            <person name="Kalinowski J."/>
            <person name="Ruckert C."/>
        </authorList>
    </citation>
    <scope>NUCLEOTIDE SEQUENCE</scope>
    <source>
        <strain evidence="9">JCM 18487</strain>
    </source>
</reference>
<feature type="transmembrane region" description="Helical" evidence="8">
    <location>
        <begin position="69"/>
        <end position="90"/>
    </location>
</feature>
<dbReference type="AlphaFoldDB" id="A0A917NF54"/>
<evidence type="ECO:0000256" key="6">
    <source>
        <dbReference type="ARBA" id="ARBA00022989"/>
    </source>
</evidence>
<evidence type="ECO:0000256" key="3">
    <source>
        <dbReference type="ARBA" id="ARBA00022475"/>
    </source>
</evidence>
<keyword evidence="7 8" id="KW-0472">Membrane</keyword>
<feature type="transmembrane region" description="Helical" evidence="8">
    <location>
        <begin position="33"/>
        <end position="57"/>
    </location>
</feature>
<dbReference type="NCBIfam" id="TIGR03426">
    <property type="entry name" value="shape_MreD"/>
    <property type="match status" value="1"/>
</dbReference>
<evidence type="ECO:0000256" key="2">
    <source>
        <dbReference type="ARBA" id="ARBA00007776"/>
    </source>
</evidence>
<dbReference type="Pfam" id="PF04093">
    <property type="entry name" value="MreD"/>
    <property type="match status" value="1"/>
</dbReference>
<keyword evidence="10" id="KW-1185">Reference proteome</keyword>
<organism evidence="9 10">
    <name type="scientific">Alicyclobacillus cellulosilyticus</name>
    <dbReference type="NCBI Taxonomy" id="1003997"/>
    <lineage>
        <taxon>Bacteria</taxon>
        <taxon>Bacillati</taxon>
        <taxon>Bacillota</taxon>
        <taxon>Bacilli</taxon>
        <taxon>Bacillales</taxon>
        <taxon>Alicyclobacillaceae</taxon>
        <taxon>Alicyclobacillus</taxon>
    </lineage>
</organism>
<evidence type="ECO:0000256" key="8">
    <source>
        <dbReference type="SAM" id="Phobius"/>
    </source>
</evidence>
<dbReference type="GO" id="GO:0008360">
    <property type="term" value="P:regulation of cell shape"/>
    <property type="evidence" value="ECO:0007669"/>
    <property type="project" value="UniProtKB-KW"/>
</dbReference>
<dbReference type="InterPro" id="IPR007227">
    <property type="entry name" value="Cell_shape_determining_MreD"/>
</dbReference>
<name>A0A917NF54_9BACL</name>
<proteinExistence type="inferred from homology"/>
<evidence type="ECO:0000256" key="4">
    <source>
        <dbReference type="ARBA" id="ARBA00022692"/>
    </source>
</evidence>
<comment type="similarity">
    <text evidence="2">Belongs to the MreD family.</text>
</comment>
<evidence type="ECO:0000256" key="5">
    <source>
        <dbReference type="ARBA" id="ARBA00022960"/>
    </source>
</evidence>
<sequence>MRNVLAFAILWLALIVQSTLFQVQPLRLVQPNLVLVTLCFVALARGVRPALVLGVLIGFIQDFDYGTFVGLYAFAYGLTGYFAAAMFAQFLQRNVALTFLVAIGQTFAFDWVTYGITRLFDMTTSGWRPVLAHSLWDMLVDGICTLLLYPLLTRWFTARGGSRYRTDEEEPAG</sequence>
<keyword evidence="4 8" id="KW-0812">Transmembrane</keyword>
<accession>A0A917NF54</accession>
<comment type="caution">
    <text evidence="9">The sequence shown here is derived from an EMBL/GenBank/DDBJ whole genome shotgun (WGS) entry which is preliminary data.</text>
</comment>
<dbReference type="Proteomes" id="UP000637695">
    <property type="component" value="Unassembled WGS sequence"/>
</dbReference>
<evidence type="ECO:0000313" key="10">
    <source>
        <dbReference type="Proteomes" id="UP000637695"/>
    </source>
</evidence>
<keyword evidence="6 8" id="KW-1133">Transmembrane helix</keyword>
<feature type="transmembrane region" description="Helical" evidence="8">
    <location>
        <begin position="96"/>
        <end position="114"/>
    </location>
</feature>
<dbReference type="RefSeq" id="WP_188880650.1">
    <property type="nucleotide sequence ID" value="NZ_BMOY01000002.1"/>
</dbReference>
<keyword evidence="5" id="KW-0133">Cell shape</keyword>